<comment type="caution">
    <text evidence="2">The sequence shown here is derived from an EMBL/GenBank/DDBJ whole genome shotgun (WGS) entry which is preliminary data.</text>
</comment>
<sequence>MKPATALLYLASYLSFTSATLIDINGRKYIPGKCQAESGGRLCRGSFFDRPNHRTTRTRTCTDGSCVGKALDYCTISLADDEVLCPGYKGEAEMLAWQQQVAGQGGAGQGGQAGGQEGYAAGYRAQGGGFY</sequence>
<dbReference type="Proteomes" id="UP000243723">
    <property type="component" value="Unassembled WGS sequence"/>
</dbReference>
<evidence type="ECO:0000313" key="2">
    <source>
        <dbReference type="EMBL" id="PSK56840.1"/>
    </source>
</evidence>
<keyword evidence="1" id="KW-0732">Signal</keyword>
<feature type="chain" id="PRO_5015200665" evidence="1">
    <location>
        <begin position="20"/>
        <end position="131"/>
    </location>
</feature>
<gene>
    <name evidence="2" type="ORF">B9Z65_6464</name>
</gene>
<organism evidence="2 3">
    <name type="scientific">Elsinoe australis</name>
    <dbReference type="NCBI Taxonomy" id="40998"/>
    <lineage>
        <taxon>Eukaryota</taxon>
        <taxon>Fungi</taxon>
        <taxon>Dikarya</taxon>
        <taxon>Ascomycota</taxon>
        <taxon>Pezizomycotina</taxon>
        <taxon>Dothideomycetes</taxon>
        <taxon>Dothideomycetidae</taxon>
        <taxon>Myriangiales</taxon>
        <taxon>Elsinoaceae</taxon>
        <taxon>Elsinoe</taxon>
    </lineage>
</organism>
<keyword evidence="3" id="KW-1185">Reference proteome</keyword>
<name>A0A2P8A8Q5_9PEZI</name>
<reference evidence="2 3" key="1">
    <citation type="submission" date="2017-05" db="EMBL/GenBank/DDBJ databases">
        <title>Draft genome sequence of Elsinoe australis.</title>
        <authorList>
            <person name="Cheng Q."/>
        </authorList>
    </citation>
    <scope>NUCLEOTIDE SEQUENCE [LARGE SCALE GENOMIC DNA]</scope>
    <source>
        <strain evidence="2 3">NL1</strain>
    </source>
</reference>
<accession>A0A2P8A8Q5</accession>
<dbReference type="AlphaFoldDB" id="A0A2P8A8Q5"/>
<evidence type="ECO:0000313" key="3">
    <source>
        <dbReference type="Proteomes" id="UP000243723"/>
    </source>
</evidence>
<proteinExistence type="predicted"/>
<protein>
    <submittedName>
        <fullName evidence="2">Uncharacterized protein</fullName>
    </submittedName>
</protein>
<feature type="signal peptide" evidence="1">
    <location>
        <begin position="1"/>
        <end position="19"/>
    </location>
</feature>
<evidence type="ECO:0000256" key="1">
    <source>
        <dbReference type="SAM" id="SignalP"/>
    </source>
</evidence>
<dbReference type="EMBL" id="NHZQ01000060">
    <property type="protein sequence ID" value="PSK56840.1"/>
    <property type="molecule type" value="Genomic_DNA"/>
</dbReference>